<comment type="subcellular location">
    <subcellularLocation>
        <location evidence="2">Chromosome</location>
        <location evidence="2">Centromere</location>
    </subcellularLocation>
    <subcellularLocation>
        <location evidence="1">Nucleus</location>
    </subcellularLocation>
</comment>
<dbReference type="PANTHER" id="PTHR14582">
    <property type="entry name" value="INNER KINETOCHORE SUBUNIT MAL2"/>
    <property type="match status" value="1"/>
</dbReference>
<dbReference type="EMBL" id="PXXK01000269">
    <property type="protein sequence ID" value="RFN47174.1"/>
    <property type="molecule type" value="Genomic_DNA"/>
</dbReference>
<feature type="coiled-coil region" evidence="7">
    <location>
        <begin position="11"/>
        <end position="38"/>
    </location>
</feature>
<dbReference type="InterPro" id="IPR018464">
    <property type="entry name" value="CENP-O"/>
</dbReference>
<evidence type="ECO:0000256" key="5">
    <source>
        <dbReference type="ARBA" id="ARBA00023242"/>
    </source>
</evidence>
<proteinExistence type="inferred from homology"/>
<reference evidence="8 9" key="1">
    <citation type="journal article" date="2018" name="PLoS Pathog.">
        <title>Evolution of structural diversity of trichothecenes, a family of toxins produced by plant pathogenic and entomopathogenic fungi.</title>
        <authorList>
            <person name="Proctor R.H."/>
            <person name="McCormick S.P."/>
            <person name="Kim H.S."/>
            <person name="Cardoza R.E."/>
            <person name="Stanley A.M."/>
            <person name="Lindo L."/>
            <person name="Kelly A."/>
            <person name="Brown D.W."/>
            <person name="Lee T."/>
            <person name="Vaughan M.M."/>
            <person name="Alexander N.J."/>
            <person name="Busman M."/>
            <person name="Gutierrez S."/>
        </authorList>
    </citation>
    <scope>NUCLEOTIDE SEQUENCE [LARGE SCALE GENOMIC DNA]</scope>
    <source>
        <strain evidence="8 9">NRRL 13405</strain>
    </source>
</reference>
<dbReference type="STRING" id="2594813.A0A395MGZ6"/>
<evidence type="ECO:0000313" key="8">
    <source>
        <dbReference type="EMBL" id="RFN47174.1"/>
    </source>
</evidence>
<keyword evidence="4" id="KW-0158">Chromosome</keyword>
<evidence type="ECO:0000256" key="1">
    <source>
        <dbReference type="ARBA" id="ARBA00004123"/>
    </source>
</evidence>
<dbReference type="Pfam" id="PF09496">
    <property type="entry name" value="CENP-O"/>
    <property type="match status" value="1"/>
</dbReference>
<dbReference type="GO" id="GO:0031511">
    <property type="term" value="C:Mis6-Sim4 complex"/>
    <property type="evidence" value="ECO:0007669"/>
    <property type="project" value="TreeGrafter"/>
</dbReference>
<keyword evidence="6" id="KW-0137">Centromere</keyword>
<keyword evidence="5" id="KW-0539">Nucleus</keyword>
<sequence length="419" mass="47945">MSSEVDAPTESDVIDQEIEALKEQAAALRKSLKVETSTILSAPSTQGFLKSNKGFSSRKHSAHTKVLSQSEKQKAHMQQNLYRSCSSVTAFKVHDPDPNAVDNGHILGLRFEIMSKSQFLQPYYVFLNRPYYSSKYMRVHRNTLPPAIPIAGLAARHLPAPRPESDTPPQQDLDRFVRALRREIVRYHNRLGVSADLRRSLGLHDRIDDTILPDDIVEVGIADIEAKQIRFSWADERSGRVVMDNDGKVVKLMMFGREGRDWETTKELYGKYERIEDVAKTLQEQIRRGLNFTFLLIRDMSCGTREQKALCPDEYRVYFMTHPDELPGGCKVPSSEEILSAIPIHVPEKPDDTSPMEPLRETLTPIERRRAEIRQYEFQKIRSAMARMDPLLSSSSPSWLPFQISFPSARPRNGKSWFE</sequence>
<dbReference type="Proteomes" id="UP000265631">
    <property type="component" value="Unassembled WGS sequence"/>
</dbReference>
<gene>
    <name evidence="8" type="ORF">FIE12Z_8587</name>
</gene>
<evidence type="ECO:0000313" key="9">
    <source>
        <dbReference type="Proteomes" id="UP000265631"/>
    </source>
</evidence>
<evidence type="ECO:0000256" key="4">
    <source>
        <dbReference type="ARBA" id="ARBA00022454"/>
    </source>
</evidence>
<keyword evidence="7" id="KW-0175">Coiled coil</keyword>
<dbReference type="PANTHER" id="PTHR14582:SF1">
    <property type="entry name" value="CENTROMERE PROTEIN O"/>
    <property type="match status" value="1"/>
</dbReference>
<evidence type="ECO:0000256" key="7">
    <source>
        <dbReference type="SAM" id="Coils"/>
    </source>
</evidence>
<dbReference type="AlphaFoldDB" id="A0A395MGZ6"/>
<dbReference type="GO" id="GO:0005634">
    <property type="term" value="C:nucleus"/>
    <property type="evidence" value="ECO:0007669"/>
    <property type="project" value="UniProtKB-SubCell"/>
</dbReference>
<protein>
    <submittedName>
        <fullName evidence="8">Cenp-o kinetochore centromere component</fullName>
    </submittedName>
</protein>
<evidence type="ECO:0000256" key="3">
    <source>
        <dbReference type="ARBA" id="ARBA00007321"/>
    </source>
</evidence>
<evidence type="ECO:0000256" key="2">
    <source>
        <dbReference type="ARBA" id="ARBA00004584"/>
    </source>
</evidence>
<accession>A0A395MGZ6</accession>
<comment type="similarity">
    <text evidence="3">Belongs to the CENP-O/MCM21 family.</text>
</comment>
<evidence type="ECO:0000256" key="6">
    <source>
        <dbReference type="ARBA" id="ARBA00023328"/>
    </source>
</evidence>
<comment type="caution">
    <text evidence="8">The sequence shown here is derived from an EMBL/GenBank/DDBJ whole genome shotgun (WGS) entry which is preliminary data.</text>
</comment>
<organism evidence="8 9">
    <name type="scientific">Fusarium flagelliforme</name>
    <dbReference type="NCBI Taxonomy" id="2675880"/>
    <lineage>
        <taxon>Eukaryota</taxon>
        <taxon>Fungi</taxon>
        <taxon>Dikarya</taxon>
        <taxon>Ascomycota</taxon>
        <taxon>Pezizomycotina</taxon>
        <taxon>Sordariomycetes</taxon>
        <taxon>Hypocreomycetidae</taxon>
        <taxon>Hypocreales</taxon>
        <taxon>Nectriaceae</taxon>
        <taxon>Fusarium</taxon>
        <taxon>Fusarium incarnatum-equiseti species complex</taxon>
    </lineage>
</organism>
<keyword evidence="9" id="KW-1185">Reference proteome</keyword>
<name>A0A395MGZ6_9HYPO</name>